<keyword evidence="9" id="KW-0675">Receptor</keyword>
<protein>
    <recommendedName>
        <fullName evidence="11">Scavenger receptor class B member 1</fullName>
    </recommendedName>
    <alternativeName>
        <fullName evidence="12">SR-BI</fullName>
    </alternativeName>
</protein>
<proteinExistence type="inferred from homology"/>
<dbReference type="AlphaFoldDB" id="A0A6P6Y5A2"/>
<keyword evidence="6" id="KW-1133">Transmembrane helix</keyword>
<dbReference type="InterPro" id="IPR002159">
    <property type="entry name" value="CD36_fam"/>
</dbReference>
<evidence type="ECO:0000256" key="8">
    <source>
        <dbReference type="ARBA" id="ARBA00023157"/>
    </source>
</evidence>
<dbReference type="RefSeq" id="XP_027199634.1">
    <property type="nucleotide sequence ID" value="XM_027343833.1"/>
</dbReference>
<dbReference type="Proteomes" id="UP000515146">
    <property type="component" value="Unplaced"/>
</dbReference>
<evidence type="ECO:0000256" key="2">
    <source>
        <dbReference type="ARBA" id="ARBA00004651"/>
    </source>
</evidence>
<evidence type="ECO:0000256" key="9">
    <source>
        <dbReference type="ARBA" id="ARBA00023170"/>
    </source>
</evidence>
<evidence type="ECO:0000313" key="14">
    <source>
        <dbReference type="RefSeq" id="XP_027199634.1"/>
    </source>
</evidence>
<evidence type="ECO:0000256" key="5">
    <source>
        <dbReference type="ARBA" id="ARBA00022692"/>
    </source>
</evidence>
<organism evidence="13 14">
    <name type="scientific">Dermatophagoides pteronyssinus</name>
    <name type="common">European house dust mite</name>
    <dbReference type="NCBI Taxonomy" id="6956"/>
    <lineage>
        <taxon>Eukaryota</taxon>
        <taxon>Metazoa</taxon>
        <taxon>Ecdysozoa</taxon>
        <taxon>Arthropoda</taxon>
        <taxon>Chelicerata</taxon>
        <taxon>Arachnida</taxon>
        <taxon>Acari</taxon>
        <taxon>Acariformes</taxon>
        <taxon>Sarcoptiformes</taxon>
        <taxon>Astigmata</taxon>
        <taxon>Psoroptidia</taxon>
        <taxon>Analgoidea</taxon>
        <taxon>Pyroglyphidae</taxon>
        <taxon>Dermatophagoidinae</taxon>
        <taxon>Dermatophagoides</taxon>
    </lineage>
</organism>
<dbReference type="GO" id="GO:0005044">
    <property type="term" value="F:scavenger receptor activity"/>
    <property type="evidence" value="ECO:0007669"/>
    <property type="project" value="TreeGrafter"/>
</dbReference>
<keyword evidence="13" id="KW-1185">Reference proteome</keyword>
<gene>
    <name evidence="14" type="primary">LOC113793761</name>
</gene>
<sequence>MYFGIHEAGNDNGSRFDVYFQHFCRNFPLIRQNFYWKYGMRIARYEIWRKMFDMHEKENQCHCFGDRSLGECDGYTDMAGCYGGLPMALSFRHFYGSKILNKQIIGFQPNWNKHGGYVDVEPTIGIPLEIRMQFQFNIITRDLPSFGQLKNIRSKMMPFFGVEAKGKIESNRSLFITIMIVSFLTNYLKYLFAIGGLLLNPEQFLNGERANIQEFGPYVFRLERQRLIDEWRNETLVYYEKFPLKFEPTLSESINKEINMMNLPLITTLLIAHHWLERYYLKFLTTIINPIITLVMRTFGESIIQRETINNVLFGRQINAMKFLEFINGIAKNIVPFIPDFHELISNFAGFQLLNNTFSIMDLIAGKQFGPFELYRFDDNGNRRMHQVKTSMGSNRLKFFQEPCNHVDGYDIQFFGLKDQGEKVNLFFQPFCRSLPLRRESKGWKNGVSVAKYVIWTDLFNMNIIDNQCYCFKGRSLDDCNGFNDCSGTFDGLSFAITLPHFIGSSNLARNIHGLKPNYKKHLTIFYLEQYLGIPMDVQLTFQFNWPLHYLPRIGSLSNIRPCILPFGWFRGVSIVYYK</sequence>
<comment type="subcellular location">
    <subcellularLocation>
        <location evidence="2">Cell membrane</location>
        <topology evidence="2">Multi-pass membrane protein</topology>
    </subcellularLocation>
    <subcellularLocation>
        <location evidence="1">Membrane</location>
        <location evidence="1">Caveola</location>
        <topology evidence="1">Multi-pass membrane protein</topology>
    </subcellularLocation>
</comment>
<keyword evidence="8" id="KW-1015">Disulfide bond</keyword>
<keyword evidence="5" id="KW-0812">Transmembrane</keyword>
<keyword evidence="7" id="KW-0472">Membrane</keyword>
<keyword evidence="10" id="KW-0325">Glycoprotein</keyword>
<name>A0A6P6Y5A2_DERPT</name>
<dbReference type="KEGG" id="dpte:113793761"/>
<evidence type="ECO:0000256" key="10">
    <source>
        <dbReference type="ARBA" id="ARBA00023180"/>
    </source>
</evidence>
<dbReference type="PRINTS" id="PR01609">
    <property type="entry name" value="CD36FAMILY"/>
</dbReference>
<dbReference type="GO" id="GO:0005737">
    <property type="term" value="C:cytoplasm"/>
    <property type="evidence" value="ECO:0007669"/>
    <property type="project" value="TreeGrafter"/>
</dbReference>
<evidence type="ECO:0000256" key="4">
    <source>
        <dbReference type="ARBA" id="ARBA00022475"/>
    </source>
</evidence>
<evidence type="ECO:0000256" key="7">
    <source>
        <dbReference type="ARBA" id="ARBA00023136"/>
    </source>
</evidence>
<evidence type="ECO:0000256" key="3">
    <source>
        <dbReference type="ARBA" id="ARBA00010532"/>
    </source>
</evidence>
<dbReference type="OrthoDB" id="514335at2759"/>
<evidence type="ECO:0000256" key="11">
    <source>
        <dbReference type="ARBA" id="ARBA00040821"/>
    </source>
</evidence>
<dbReference type="GO" id="GO:0005901">
    <property type="term" value="C:caveola"/>
    <property type="evidence" value="ECO:0007669"/>
    <property type="project" value="UniProtKB-SubCell"/>
</dbReference>
<dbReference type="PANTHER" id="PTHR11923:SF110">
    <property type="entry name" value="SCAVENGER RECEPTOR CLASS B MEMBER 1"/>
    <property type="match status" value="1"/>
</dbReference>
<dbReference type="PANTHER" id="PTHR11923">
    <property type="entry name" value="SCAVENGER RECEPTOR CLASS B TYPE-1 SR-B1"/>
    <property type="match status" value="1"/>
</dbReference>
<evidence type="ECO:0000313" key="13">
    <source>
        <dbReference type="Proteomes" id="UP000515146"/>
    </source>
</evidence>
<reference evidence="14" key="1">
    <citation type="submission" date="2025-08" db="UniProtKB">
        <authorList>
            <consortium name="RefSeq"/>
        </authorList>
    </citation>
    <scope>IDENTIFICATION</scope>
    <source>
        <strain evidence="14">Airmid</strain>
    </source>
</reference>
<evidence type="ECO:0000256" key="6">
    <source>
        <dbReference type="ARBA" id="ARBA00022989"/>
    </source>
</evidence>
<keyword evidence="4" id="KW-1003">Cell membrane</keyword>
<comment type="similarity">
    <text evidence="3">Belongs to the CD36 family.</text>
</comment>
<accession>A0A6P6Y5A2</accession>
<dbReference type="InParanoid" id="A0A6P6Y5A2"/>
<dbReference type="Pfam" id="PF01130">
    <property type="entry name" value="CD36"/>
    <property type="match status" value="2"/>
</dbReference>
<evidence type="ECO:0000256" key="12">
    <source>
        <dbReference type="ARBA" id="ARBA00042244"/>
    </source>
</evidence>
<evidence type="ECO:0000256" key="1">
    <source>
        <dbReference type="ARBA" id="ARBA00004189"/>
    </source>
</evidence>